<protein>
    <submittedName>
        <fullName evidence="1">Uncharacterized protein</fullName>
    </submittedName>
</protein>
<proteinExistence type="predicted"/>
<evidence type="ECO:0000313" key="2">
    <source>
        <dbReference type="Proteomes" id="UP001307889"/>
    </source>
</evidence>
<evidence type="ECO:0000313" key="1">
    <source>
        <dbReference type="EMBL" id="BES93310.1"/>
    </source>
</evidence>
<reference evidence="1 2" key="1">
    <citation type="submission" date="2023-09" db="EMBL/GenBank/DDBJ databases">
        <title>Nesidiocoris tenuis whole genome shotgun sequence.</title>
        <authorList>
            <person name="Shibata T."/>
            <person name="Shimoda M."/>
            <person name="Kobayashi T."/>
            <person name="Uehara T."/>
        </authorList>
    </citation>
    <scope>NUCLEOTIDE SEQUENCE [LARGE SCALE GENOMIC DNA]</scope>
    <source>
        <strain evidence="1 2">Japan</strain>
    </source>
</reference>
<organism evidence="1 2">
    <name type="scientific">Nesidiocoris tenuis</name>
    <dbReference type="NCBI Taxonomy" id="355587"/>
    <lineage>
        <taxon>Eukaryota</taxon>
        <taxon>Metazoa</taxon>
        <taxon>Ecdysozoa</taxon>
        <taxon>Arthropoda</taxon>
        <taxon>Hexapoda</taxon>
        <taxon>Insecta</taxon>
        <taxon>Pterygota</taxon>
        <taxon>Neoptera</taxon>
        <taxon>Paraneoptera</taxon>
        <taxon>Hemiptera</taxon>
        <taxon>Heteroptera</taxon>
        <taxon>Panheteroptera</taxon>
        <taxon>Cimicomorpha</taxon>
        <taxon>Miridae</taxon>
        <taxon>Dicyphina</taxon>
        <taxon>Nesidiocoris</taxon>
    </lineage>
</organism>
<dbReference type="Proteomes" id="UP001307889">
    <property type="component" value="Chromosome 4"/>
</dbReference>
<dbReference type="EMBL" id="AP028912">
    <property type="protein sequence ID" value="BES93310.1"/>
    <property type="molecule type" value="Genomic_DNA"/>
</dbReference>
<name>A0ABN7AM53_9HEMI</name>
<gene>
    <name evidence="1" type="ORF">NTJ_06119</name>
</gene>
<accession>A0ABN7AM53</accession>
<sequence>MEHHSIRFRQGGALASERVLAPASHIFPGNTRLGESDRLLLIRANTLMCNFSVRPFPGPPRRPKSIPLSVARFRQAVAPSLSGAPLPDKNKTLFLVLNAMHVLFSRPRYLSSPSCAGVCPDLASRNIVGRIRDGAIAGQECYLRIVASKIATCKSLVAIIIDQ</sequence>
<keyword evidence="2" id="KW-1185">Reference proteome</keyword>